<reference evidence="7 8" key="1">
    <citation type="journal article" date="2019" name="Genome Biol. Evol.">
        <title>Whole-Genome Sequencing of the Giant Devil Catfish, Bagarius yarrelli.</title>
        <authorList>
            <person name="Jiang W."/>
            <person name="Lv Y."/>
            <person name="Cheng L."/>
            <person name="Yang K."/>
            <person name="Chao B."/>
            <person name="Wang X."/>
            <person name="Li Y."/>
            <person name="Pan X."/>
            <person name="You X."/>
            <person name="Zhang Y."/>
            <person name="Yang J."/>
            <person name="Li J."/>
            <person name="Zhang X."/>
            <person name="Liu S."/>
            <person name="Sun C."/>
            <person name="Yang J."/>
            <person name="Shi Q."/>
        </authorList>
    </citation>
    <scope>NUCLEOTIDE SEQUENCE [LARGE SCALE GENOMIC DNA]</scope>
    <source>
        <strain evidence="7">JWS20170419001</strain>
        <tissue evidence="7">Muscle</tissue>
    </source>
</reference>
<protein>
    <recommendedName>
        <fullName evidence="6">AIG1-type G domain-containing protein</fullName>
    </recommendedName>
</protein>
<organism evidence="7 8">
    <name type="scientific">Bagarius yarrelli</name>
    <name type="common">Goonch</name>
    <name type="synonym">Bagrus yarrelli</name>
    <dbReference type="NCBI Taxonomy" id="175774"/>
    <lineage>
        <taxon>Eukaryota</taxon>
        <taxon>Metazoa</taxon>
        <taxon>Chordata</taxon>
        <taxon>Craniata</taxon>
        <taxon>Vertebrata</taxon>
        <taxon>Euteleostomi</taxon>
        <taxon>Actinopterygii</taxon>
        <taxon>Neopterygii</taxon>
        <taxon>Teleostei</taxon>
        <taxon>Ostariophysi</taxon>
        <taxon>Siluriformes</taxon>
        <taxon>Sisoridae</taxon>
        <taxon>Sisorinae</taxon>
        <taxon>Bagarius</taxon>
    </lineage>
</organism>
<evidence type="ECO:0000256" key="5">
    <source>
        <dbReference type="SAM" id="SignalP"/>
    </source>
</evidence>
<keyword evidence="5" id="KW-0732">Signal</keyword>
<dbReference type="Gene3D" id="3.40.50.300">
    <property type="entry name" value="P-loop containing nucleotide triphosphate hydrolases"/>
    <property type="match status" value="1"/>
</dbReference>
<keyword evidence="8" id="KW-1185">Reference proteome</keyword>
<dbReference type="OrthoDB" id="8954335at2759"/>
<proteinExistence type="inferred from homology"/>
<feature type="region of interest" description="Disordered" evidence="3">
    <location>
        <begin position="124"/>
        <end position="143"/>
    </location>
</feature>
<evidence type="ECO:0000256" key="4">
    <source>
        <dbReference type="SAM" id="Phobius"/>
    </source>
</evidence>
<feature type="chain" id="PRO_5022017950" description="AIG1-type G domain-containing protein" evidence="5">
    <location>
        <begin position="25"/>
        <end position="234"/>
    </location>
</feature>
<dbReference type="Pfam" id="PF04548">
    <property type="entry name" value="AIG1"/>
    <property type="match status" value="1"/>
</dbReference>
<evidence type="ECO:0000259" key="6">
    <source>
        <dbReference type="Pfam" id="PF04548"/>
    </source>
</evidence>
<accession>A0A556TTL0</accession>
<name>A0A556TTL0_BAGYA</name>
<dbReference type="EMBL" id="VCAZ01000017">
    <property type="protein sequence ID" value="TSK62616.1"/>
    <property type="molecule type" value="Genomic_DNA"/>
</dbReference>
<feature type="domain" description="AIG1-type G" evidence="6">
    <location>
        <begin position="2"/>
        <end position="87"/>
    </location>
</feature>
<dbReference type="InterPro" id="IPR027417">
    <property type="entry name" value="P-loop_NTPase"/>
</dbReference>
<keyword evidence="4" id="KW-0812">Transmembrane</keyword>
<gene>
    <name evidence="7" type="ORF">Baya_4744</name>
</gene>
<feature type="transmembrane region" description="Helical" evidence="4">
    <location>
        <begin position="167"/>
        <end position="188"/>
    </location>
</feature>
<comment type="similarity">
    <text evidence="1">Belongs to the TRAFAC class TrmE-Era-EngA-EngB-Septin-like GTPase superfamily. AIG1/Toc34/Toc159-like paraseptin GTPase family. IAN subfamily.</text>
</comment>
<sequence length="234" mass="26744">MEMFSKRVWKYTLILFLCEEVVEESTIQEHVQKAERLLETCHGRHFVMLLSEAETQIHGLLEEINFMVKENLDDFFLPPVYYEVIQSKIPQDIRDLETRYEDKFKMLRQEYCRRLTYKEQTDEPLLKRRRGSSENIRPNFSEDGNQAEDIVPIKSKDPDDILAIVKYYFKPISLLVLAVVGALIGSVVGSDFGVVGSGLGIVIGSIVAIPVSLCLIKSASMARQSSPPVEKKKD</sequence>
<dbReference type="InterPro" id="IPR006703">
    <property type="entry name" value="G_AIG1"/>
</dbReference>
<comment type="caution">
    <text evidence="7">The sequence shown here is derived from an EMBL/GenBank/DDBJ whole genome shotgun (WGS) entry which is preliminary data.</text>
</comment>
<dbReference type="GO" id="GO:0005525">
    <property type="term" value="F:GTP binding"/>
    <property type="evidence" value="ECO:0007669"/>
    <property type="project" value="InterPro"/>
</dbReference>
<feature type="transmembrane region" description="Helical" evidence="4">
    <location>
        <begin position="194"/>
        <end position="216"/>
    </location>
</feature>
<evidence type="ECO:0000256" key="1">
    <source>
        <dbReference type="ARBA" id="ARBA00008535"/>
    </source>
</evidence>
<feature type="compositionally biased region" description="Polar residues" evidence="3">
    <location>
        <begin position="133"/>
        <end position="143"/>
    </location>
</feature>
<evidence type="ECO:0000256" key="3">
    <source>
        <dbReference type="SAM" id="MobiDB-lite"/>
    </source>
</evidence>
<evidence type="ECO:0000313" key="8">
    <source>
        <dbReference type="Proteomes" id="UP000319801"/>
    </source>
</evidence>
<dbReference type="Proteomes" id="UP000319801">
    <property type="component" value="Unassembled WGS sequence"/>
</dbReference>
<keyword evidence="2" id="KW-0547">Nucleotide-binding</keyword>
<dbReference type="AlphaFoldDB" id="A0A556TTL0"/>
<evidence type="ECO:0000256" key="2">
    <source>
        <dbReference type="ARBA" id="ARBA00022741"/>
    </source>
</evidence>
<keyword evidence="4" id="KW-1133">Transmembrane helix</keyword>
<keyword evidence="4" id="KW-0472">Membrane</keyword>
<feature type="signal peptide" evidence="5">
    <location>
        <begin position="1"/>
        <end position="24"/>
    </location>
</feature>
<evidence type="ECO:0000313" key="7">
    <source>
        <dbReference type="EMBL" id="TSK62616.1"/>
    </source>
</evidence>